<evidence type="ECO:0000313" key="1">
    <source>
        <dbReference type="EMBL" id="VFK20527.1"/>
    </source>
</evidence>
<dbReference type="SUPFAM" id="SSF81593">
    <property type="entry name" value="Nucleotidyltransferase substrate binding subunit/domain"/>
    <property type="match status" value="1"/>
</dbReference>
<proteinExistence type="predicted"/>
<keyword evidence="1" id="KW-0808">Transferase</keyword>
<gene>
    <name evidence="1" type="ORF">BECKLFY1418C_GA0070996_107411</name>
</gene>
<name>A0A450WU13_9GAMM</name>
<accession>A0A450WU13</accession>
<reference evidence="1" key="1">
    <citation type="submission" date="2019-02" db="EMBL/GenBank/DDBJ databases">
        <authorList>
            <person name="Gruber-Vodicka R. H."/>
            <person name="Seah K. B. B."/>
        </authorList>
    </citation>
    <scope>NUCLEOTIDE SEQUENCE</scope>
    <source>
        <strain evidence="1">BECK_BY7</strain>
    </source>
</reference>
<organism evidence="1">
    <name type="scientific">Candidatus Kentrum sp. LFY</name>
    <dbReference type="NCBI Taxonomy" id="2126342"/>
    <lineage>
        <taxon>Bacteria</taxon>
        <taxon>Pseudomonadati</taxon>
        <taxon>Pseudomonadota</taxon>
        <taxon>Gammaproteobacteria</taxon>
        <taxon>Candidatus Kentrum</taxon>
    </lineage>
</organism>
<sequence length="130" mass="14560">MKAEALLADLSRALIQLTDALAVRPEHDVIRAGCIQYFEFTFELAWKTIKAFAEEEGLHPGGSPRSCLKSAFTLGWINEEAVWLKMLEARNRMSHTYDAFEAMAIYEHLSEFVGPLKNLVDTLAGVDRSG</sequence>
<dbReference type="AlphaFoldDB" id="A0A450WU13"/>
<dbReference type="Gene3D" id="1.20.120.330">
    <property type="entry name" value="Nucleotidyltransferases domain 2"/>
    <property type="match status" value="1"/>
</dbReference>
<protein>
    <submittedName>
        <fullName evidence="1">Nucleotidyltransferase substrate binding protein, HI0074 family</fullName>
    </submittedName>
</protein>
<dbReference type="EMBL" id="CAADFN010000074">
    <property type="protein sequence ID" value="VFK20527.1"/>
    <property type="molecule type" value="Genomic_DNA"/>
</dbReference>
<dbReference type="NCBIfam" id="TIGR01987">
    <property type="entry name" value="HI0074"/>
    <property type="match status" value="1"/>
</dbReference>
<dbReference type="Pfam" id="PF08780">
    <property type="entry name" value="NTase_sub_bind"/>
    <property type="match status" value="1"/>
</dbReference>
<dbReference type="GO" id="GO:0016740">
    <property type="term" value="F:transferase activity"/>
    <property type="evidence" value="ECO:0007669"/>
    <property type="project" value="UniProtKB-KW"/>
</dbReference>
<dbReference type="InterPro" id="IPR010235">
    <property type="entry name" value="HepT"/>
</dbReference>